<comment type="subunit">
    <text evidence="7">Monomer and homodimer.</text>
</comment>
<dbReference type="GO" id="GO:0003723">
    <property type="term" value="F:RNA binding"/>
    <property type="evidence" value="ECO:0007669"/>
    <property type="project" value="UniProtKB-UniRule"/>
</dbReference>
<comment type="subcellular location">
    <subcellularLocation>
        <location evidence="7">Cytoplasm</location>
    </subcellularLocation>
    <subcellularLocation>
        <location evidence="7">Nucleus</location>
        <location evidence="7">Nucleolus</location>
    </subcellularLocation>
    <subcellularLocation>
        <location evidence="1 7">Nucleus</location>
    </subcellularLocation>
</comment>
<keyword evidence="4 7" id="KW-0698">rRNA processing</keyword>
<dbReference type="GO" id="GO:0003677">
    <property type="term" value="F:DNA binding"/>
    <property type="evidence" value="ECO:0007669"/>
    <property type="project" value="UniProtKB-KW"/>
</dbReference>
<evidence type="ECO:0000313" key="10">
    <source>
        <dbReference type="EMBL" id="CAH1261347.1"/>
    </source>
</evidence>
<dbReference type="Proteomes" id="UP000838412">
    <property type="component" value="Chromosome 4"/>
</dbReference>
<dbReference type="InterPro" id="IPR007146">
    <property type="entry name" value="Sas10/Utp3/C1D"/>
</dbReference>
<dbReference type="InterPro" id="IPR011082">
    <property type="entry name" value="Exosome-assoc_fac/DNA_repair"/>
</dbReference>
<evidence type="ECO:0000256" key="2">
    <source>
        <dbReference type="ARBA" id="ARBA00009154"/>
    </source>
</evidence>
<evidence type="ECO:0000256" key="8">
    <source>
        <dbReference type="SAM" id="Coils"/>
    </source>
</evidence>
<keyword evidence="5 7" id="KW-0694">RNA-binding</keyword>
<dbReference type="AlphaFoldDB" id="A0A8J9ZQ12"/>
<evidence type="ECO:0000256" key="7">
    <source>
        <dbReference type="RuleBase" id="RU368003"/>
    </source>
</evidence>
<evidence type="ECO:0000256" key="5">
    <source>
        <dbReference type="ARBA" id="ARBA00022884"/>
    </source>
</evidence>
<sequence length="160" mass="18479">MWNEKKVKGFINMADQQEDYPSEIHGGLVAFSDSLKSVEEVFKPLLQMGLEDVEKLESLDQAKLHLTAVYAINSLFWIYLTTQGIDPKDHPIKNELDRIRSYMNRVKEIEDKRKAAKVDKAAAKRIVKSALWEPAKQDKKMPGKRKQQDRAGPQNKKKRD</sequence>
<name>A0A8J9ZQ12_BRALA</name>
<dbReference type="GO" id="GO:0005737">
    <property type="term" value="C:cytoplasm"/>
    <property type="evidence" value="ECO:0007669"/>
    <property type="project" value="UniProtKB-SubCell"/>
</dbReference>
<feature type="compositionally biased region" description="Basic and acidic residues" evidence="9">
    <location>
        <begin position="135"/>
        <end position="149"/>
    </location>
</feature>
<evidence type="ECO:0000313" key="11">
    <source>
        <dbReference type="Proteomes" id="UP000838412"/>
    </source>
</evidence>
<dbReference type="GO" id="GO:0010468">
    <property type="term" value="P:regulation of gene expression"/>
    <property type="evidence" value="ECO:0007669"/>
    <property type="project" value="TreeGrafter"/>
</dbReference>
<dbReference type="EMBL" id="OV696689">
    <property type="protein sequence ID" value="CAH1261347.1"/>
    <property type="molecule type" value="Genomic_DNA"/>
</dbReference>
<evidence type="ECO:0000256" key="1">
    <source>
        <dbReference type="ARBA" id="ARBA00004123"/>
    </source>
</evidence>
<keyword evidence="8" id="KW-0175">Coiled coil</keyword>
<feature type="coiled-coil region" evidence="8">
    <location>
        <begin position="92"/>
        <end position="126"/>
    </location>
</feature>
<gene>
    <name evidence="10" type="primary">C1D</name>
    <name evidence="10" type="ORF">BLAG_LOCUS16795</name>
</gene>
<comment type="similarity">
    <text evidence="2 7">Belongs to the C1D family.</text>
</comment>
<keyword evidence="6 7" id="KW-0539">Nucleus</keyword>
<keyword evidence="7" id="KW-0238">DNA-binding</keyword>
<dbReference type="OrthoDB" id="1421013at2759"/>
<dbReference type="GO" id="GO:0000178">
    <property type="term" value="C:exosome (RNase complex)"/>
    <property type="evidence" value="ECO:0007669"/>
    <property type="project" value="TreeGrafter"/>
</dbReference>
<evidence type="ECO:0000256" key="3">
    <source>
        <dbReference type="ARBA" id="ARBA00015212"/>
    </source>
</evidence>
<evidence type="ECO:0000256" key="6">
    <source>
        <dbReference type="ARBA" id="ARBA00023242"/>
    </source>
</evidence>
<dbReference type="GO" id="GO:0005730">
    <property type="term" value="C:nucleolus"/>
    <property type="evidence" value="ECO:0007669"/>
    <property type="project" value="UniProtKB-SubCell"/>
</dbReference>
<keyword evidence="7" id="KW-0963">Cytoplasm</keyword>
<reference evidence="10" key="1">
    <citation type="submission" date="2022-01" db="EMBL/GenBank/DDBJ databases">
        <authorList>
            <person name="Braso-Vives M."/>
        </authorList>
    </citation>
    <scope>NUCLEOTIDE SEQUENCE</scope>
</reference>
<organism evidence="10 11">
    <name type="scientific">Branchiostoma lanceolatum</name>
    <name type="common">Common lancelet</name>
    <name type="synonym">Amphioxus lanceolatum</name>
    <dbReference type="NCBI Taxonomy" id="7740"/>
    <lineage>
        <taxon>Eukaryota</taxon>
        <taxon>Metazoa</taxon>
        <taxon>Chordata</taxon>
        <taxon>Cephalochordata</taxon>
        <taxon>Leptocardii</taxon>
        <taxon>Amphioxiformes</taxon>
        <taxon>Branchiostomatidae</taxon>
        <taxon>Branchiostoma</taxon>
    </lineage>
</organism>
<evidence type="ECO:0000256" key="4">
    <source>
        <dbReference type="ARBA" id="ARBA00022552"/>
    </source>
</evidence>
<feature type="region of interest" description="Disordered" evidence="9">
    <location>
        <begin position="129"/>
        <end position="160"/>
    </location>
</feature>
<dbReference type="PANTHER" id="PTHR15341">
    <property type="entry name" value="SUN-COR STEROID HORMONE RECEPTOR CO-REPRESSOR"/>
    <property type="match status" value="1"/>
</dbReference>
<dbReference type="Pfam" id="PF04000">
    <property type="entry name" value="Sas10_Utp3"/>
    <property type="match status" value="1"/>
</dbReference>
<protein>
    <recommendedName>
        <fullName evidence="3 7">Nuclear nucleic acid-binding protein C1D</fullName>
    </recommendedName>
</protein>
<evidence type="ECO:0000256" key="9">
    <source>
        <dbReference type="SAM" id="MobiDB-lite"/>
    </source>
</evidence>
<dbReference type="PANTHER" id="PTHR15341:SF3">
    <property type="entry name" value="NUCLEAR NUCLEIC ACID-BINDING PROTEIN C1D"/>
    <property type="match status" value="1"/>
</dbReference>
<keyword evidence="11" id="KW-1185">Reference proteome</keyword>
<comment type="function">
    <text evidence="7">Plays a role in the recruitment of the exosome to pre-rRNA to mediate the 3'-5' end processing of the 5.8S rRNA.</text>
</comment>
<dbReference type="GO" id="GO:0000460">
    <property type="term" value="P:maturation of 5.8S rRNA"/>
    <property type="evidence" value="ECO:0007669"/>
    <property type="project" value="TreeGrafter"/>
</dbReference>
<accession>A0A8J9ZQ12</accession>
<proteinExistence type="inferred from homology"/>